<keyword evidence="3" id="KW-1185">Reference proteome</keyword>
<dbReference type="AlphaFoldDB" id="A0A965ZJP4"/>
<evidence type="ECO:0000259" key="1">
    <source>
        <dbReference type="Pfam" id="PF11790"/>
    </source>
</evidence>
<organism evidence="2 3">
    <name type="scientific">Mucilaginibacter agri</name>
    <dbReference type="NCBI Taxonomy" id="2695265"/>
    <lineage>
        <taxon>Bacteria</taxon>
        <taxon>Pseudomonadati</taxon>
        <taxon>Bacteroidota</taxon>
        <taxon>Sphingobacteriia</taxon>
        <taxon>Sphingobacteriales</taxon>
        <taxon>Sphingobacteriaceae</taxon>
        <taxon>Mucilaginibacter</taxon>
    </lineage>
</organism>
<dbReference type="SUPFAM" id="SSF51445">
    <property type="entry name" value="(Trans)glycosidases"/>
    <property type="match status" value="1"/>
</dbReference>
<proteinExistence type="predicted"/>
<dbReference type="Gene3D" id="3.20.20.80">
    <property type="entry name" value="Glycosidases"/>
    <property type="match status" value="1"/>
</dbReference>
<reference evidence="2" key="1">
    <citation type="submission" date="2020-01" db="EMBL/GenBank/DDBJ databases">
        <authorList>
            <person name="Seo Y.L."/>
        </authorList>
    </citation>
    <scope>NUCLEOTIDE SEQUENCE</scope>
    <source>
        <strain evidence="2">R11</strain>
    </source>
</reference>
<dbReference type="Pfam" id="PF11790">
    <property type="entry name" value="Glyco_hydro_cc"/>
    <property type="match status" value="1"/>
</dbReference>
<dbReference type="Proteomes" id="UP000638732">
    <property type="component" value="Unassembled WGS sequence"/>
</dbReference>
<dbReference type="EMBL" id="WWEO01000045">
    <property type="protein sequence ID" value="NCD72390.1"/>
    <property type="molecule type" value="Genomic_DNA"/>
</dbReference>
<dbReference type="InterPro" id="IPR017853">
    <property type="entry name" value="GH"/>
</dbReference>
<dbReference type="RefSeq" id="WP_166588337.1">
    <property type="nucleotide sequence ID" value="NZ_WWEO01000045.1"/>
</dbReference>
<sequence length="277" mass="31626">MDLITGMGMQYYKFDVMTQADGSITVPYLFTPLKNAAIAAKVKLIPDLTPTTLDFSATEAKSYAAGKLLGANFAQKYGPYFTFYILGNEMDNRVILPGKTGNKVTDYDPARFKIVAAYLKGMDEGVKSTDPVCRTMIDASWLHYGFLQMLQDYGVNFDIVAYHWYSEMEGAAANAPYNIPDITVKLASLFTKPIWFTEVNKRYNTTLTYEYDQDMFFKKFLVKCRNNPRVHALIVYELFDEPQKISNLLEANYGIIKWTAPYLSWKYKEAANNFLIN</sequence>
<gene>
    <name evidence="2" type="ORF">GSY63_23700</name>
</gene>
<comment type="caution">
    <text evidence="2">The sequence shown here is derived from an EMBL/GenBank/DDBJ whole genome shotgun (WGS) entry which is preliminary data.</text>
</comment>
<evidence type="ECO:0000313" key="3">
    <source>
        <dbReference type="Proteomes" id="UP000638732"/>
    </source>
</evidence>
<name>A0A965ZJP4_9SPHI</name>
<feature type="domain" description="Asl1-like glycosyl hydrolase catalytic" evidence="1">
    <location>
        <begin position="125"/>
        <end position="235"/>
    </location>
</feature>
<dbReference type="InterPro" id="IPR024655">
    <property type="entry name" value="Asl1_glyco_hydro_catalytic"/>
</dbReference>
<accession>A0A965ZJP4</accession>
<evidence type="ECO:0000313" key="2">
    <source>
        <dbReference type="EMBL" id="NCD72390.1"/>
    </source>
</evidence>
<protein>
    <recommendedName>
        <fullName evidence="1">Asl1-like glycosyl hydrolase catalytic domain-containing protein</fullName>
    </recommendedName>
</protein>
<reference evidence="2" key="2">
    <citation type="submission" date="2020-10" db="EMBL/GenBank/DDBJ databases">
        <title>Mucilaginibacter sp. nov., isolated from soil.</title>
        <authorList>
            <person name="Jeon C.O."/>
        </authorList>
    </citation>
    <scope>NUCLEOTIDE SEQUENCE</scope>
    <source>
        <strain evidence="2">R11</strain>
    </source>
</reference>